<sequence>MRHVVDIAEPSAVAEARRMARQLTEGAGLSEERGEAAAIVATEMATNLLRHAGGGQILLQVQPGRPATLALAAIDRGPGIADPDAALADGYSTAGSAGGGLGAMRRLADGFEMRSTPGAGTVVLCRFGRARPVLGGVEAGAFLMNYPGDRACGDAFAARDVGGRVDLAVIDGLGHGPRAQDAAEEAVAGLGAQRGDDPAQSLTALSKGLAGSRGSVIGLAQIEAAERRLRFAGIGNISAMVFGGDGRLRRLICREGRIGGQTRTPPVEQVDFTPGDTLILHSDGLASIRSIGELPQMAGASCAMIAAQLMQGRNRGRDDACALVARLAMTEGA</sequence>
<keyword evidence="2" id="KW-0808">Transferase</keyword>
<dbReference type="InterPro" id="IPR036890">
    <property type="entry name" value="HATPase_C_sf"/>
</dbReference>
<accession>A0A1G7D877</accession>
<dbReference type="InterPro" id="IPR001932">
    <property type="entry name" value="PPM-type_phosphatase-like_dom"/>
</dbReference>
<dbReference type="InterPro" id="IPR036457">
    <property type="entry name" value="PPM-type-like_dom_sf"/>
</dbReference>
<dbReference type="EMBL" id="FNAT01000002">
    <property type="protein sequence ID" value="SDE47838.1"/>
    <property type="molecule type" value="Genomic_DNA"/>
</dbReference>
<keyword evidence="2" id="KW-0418">Kinase</keyword>
<dbReference type="InterPro" id="IPR003594">
    <property type="entry name" value="HATPase_dom"/>
</dbReference>
<dbReference type="SMART" id="SM00331">
    <property type="entry name" value="PP2C_SIG"/>
    <property type="match status" value="1"/>
</dbReference>
<dbReference type="Gene3D" id="3.60.40.10">
    <property type="entry name" value="PPM-type phosphatase domain"/>
    <property type="match status" value="1"/>
</dbReference>
<protein>
    <submittedName>
        <fullName evidence="2">Anti-sigma regulatory factor (Ser/Thr protein kinase)</fullName>
    </submittedName>
</protein>
<evidence type="ECO:0000313" key="2">
    <source>
        <dbReference type="EMBL" id="SDE47838.1"/>
    </source>
</evidence>
<dbReference type="AlphaFoldDB" id="A0A1G7D877"/>
<dbReference type="SUPFAM" id="SSF55874">
    <property type="entry name" value="ATPase domain of HSP90 chaperone/DNA topoisomerase II/histidine kinase"/>
    <property type="match status" value="1"/>
</dbReference>
<dbReference type="OrthoDB" id="479131at2"/>
<dbReference type="STRING" id="521013.SAMN04488567_1830"/>
<keyword evidence="3" id="KW-1185">Reference proteome</keyword>
<dbReference type="Pfam" id="PF07228">
    <property type="entry name" value="SpoIIE"/>
    <property type="match status" value="1"/>
</dbReference>
<dbReference type="Gene3D" id="3.30.565.10">
    <property type="entry name" value="Histidine kinase-like ATPase, C-terminal domain"/>
    <property type="match status" value="1"/>
</dbReference>
<proteinExistence type="predicted"/>
<dbReference type="SUPFAM" id="SSF81606">
    <property type="entry name" value="PP2C-like"/>
    <property type="match status" value="1"/>
</dbReference>
<dbReference type="Proteomes" id="UP000198922">
    <property type="component" value="Unassembled WGS sequence"/>
</dbReference>
<reference evidence="3" key="1">
    <citation type="submission" date="2016-10" db="EMBL/GenBank/DDBJ databases">
        <authorList>
            <person name="Varghese N."/>
            <person name="Submissions S."/>
        </authorList>
    </citation>
    <scope>NUCLEOTIDE SEQUENCE [LARGE SCALE GENOMIC DNA]</scope>
    <source>
        <strain evidence="3">DSM 21424</strain>
    </source>
</reference>
<evidence type="ECO:0000313" key="3">
    <source>
        <dbReference type="Proteomes" id="UP000198922"/>
    </source>
</evidence>
<feature type="domain" description="PPM-type phosphatase" evidence="1">
    <location>
        <begin position="136"/>
        <end position="327"/>
    </location>
</feature>
<dbReference type="PANTHER" id="PTHR35801:SF1">
    <property type="entry name" value="PHOSPHOSERINE PHOSPHATASE RSBX"/>
    <property type="match status" value="1"/>
</dbReference>
<dbReference type="PANTHER" id="PTHR35801">
    <property type="entry name" value="PHOSPHOSERINE PHOSPHATASE RSBX"/>
    <property type="match status" value="1"/>
</dbReference>
<gene>
    <name evidence="2" type="ORF">SAMN04488567_1830</name>
</gene>
<name>A0A1G7D877_9RHOB</name>
<dbReference type="Pfam" id="PF13581">
    <property type="entry name" value="HATPase_c_2"/>
    <property type="match status" value="1"/>
</dbReference>
<dbReference type="RefSeq" id="WP_090111198.1">
    <property type="nucleotide sequence ID" value="NZ_FNAT01000002.1"/>
</dbReference>
<organism evidence="2 3">
    <name type="scientific">Limimaricola pyoseonensis</name>
    <dbReference type="NCBI Taxonomy" id="521013"/>
    <lineage>
        <taxon>Bacteria</taxon>
        <taxon>Pseudomonadati</taxon>
        <taxon>Pseudomonadota</taxon>
        <taxon>Alphaproteobacteria</taxon>
        <taxon>Rhodobacterales</taxon>
        <taxon>Paracoccaceae</taxon>
        <taxon>Limimaricola</taxon>
    </lineage>
</organism>
<evidence type="ECO:0000259" key="1">
    <source>
        <dbReference type="SMART" id="SM00331"/>
    </source>
</evidence>
<dbReference type="InterPro" id="IPR039248">
    <property type="entry name" value="Ptase_RsbX"/>
</dbReference>
<dbReference type="GO" id="GO:0016301">
    <property type="term" value="F:kinase activity"/>
    <property type="evidence" value="ECO:0007669"/>
    <property type="project" value="UniProtKB-KW"/>
</dbReference>